<protein>
    <submittedName>
        <fullName evidence="1">Uncharacterized protein</fullName>
    </submittedName>
</protein>
<reference evidence="1 2" key="1">
    <citation type="submission" date="2020-03" db="EMBL/GenBank/DDBJ databases">
        <title>Dissostichus mawsoni Genome sequencing and assembly.</title>
        <authorList>
            <person name="Park H."/>
        </authorList>
    </citation>
    <scope>NUCLEOTIDE SEQUENCE [LARGE SCALE GENOMIC DNA]</scope>
    <source>
        <strain evidence="1">DM0001</strain>
        <tissue evidence="1">Muscle</tissue>
    </source>
</reference>
<gene>
    <name evidence="1" type="ORF">F7725_008401</name>
</gene>
<accession>A0A7J5YA65</accession>
<organism evidence="1 2">
    <name type="scientific">Dissostichus mawsoni</name>
    <name type="common">Antarctic cod</name>
    <dbReference type="NCBI Taxonomy" id="36200"/>
    <lineage>
        <taxon>Eukaryota</taxon>
        <taxon>Metazoa</taxon>
        <taxon>Chordata</taxon>
        <taxon>Craniata</taxon>
        <taxon>Vertebrata</taxon>
        <taxon>Euteleostomi</taxon>
        <taxon>Actinopterygii</taxon>
        <taxon>Neopterygii</taxon>
        <taxon>Teleostei</taxon>
        <taxon>Neoteleostei</taxon>
        <taxon>Acanthomorphata</taxon>
        <taxon>Eupercaria</taxon>
        <taxon>Perciformes</taxon>
        <taxon>Notothenioidei</taxon>
        <taxon>Nototheniidae</taxon>
        <taxon>Dissostichus</taxon>
    </lineage>
</organism>
<proteinExistence type="predicted"/>
<evidence type="ECO:0000313" key="1">
    <source>
        <dbReference type="EMBL" id="KAF3845238.1"/>
    </source>
</evidence>
<dbReference type="AlphaFoldDB" id="A0A7J5YA65"/>
<keyword evidence="2" id="KW-1185">Reference proteome</keyword>
<dbReference type="EMBL" id="JAAKFY010000015">
    <property type="protein sequence ID" value="KAF3845238.1"/>
    <property type="molecule type" value="Genomic_DNA"/>
</dbReference>
<evidence type="ECO:0000313" key="2">
    <source>
        <dbReference type="Proteomes" id="UP000518266"/>
    </source>
</evidence>
<comment type="caution">
    <text evidence="1">The sequence shown here is derived from an EMBL/GenBank/DDBJ whole genome shotgun (WGS) entry which is preliminary data.</text>
</comment>
<name>A0A7J5YA65_DISMA</name>
<sequence length="109" mass="12573">MSGLNFSDSVSMTSRVFQLLLTRRHFVATFPETPSSSFYNQVWFVRERSIVRRGGQRKPCIDCWLLPTQSLTPNSQTAMQSLQTVKVWSVCDLGVKHRAARLRYFVICL</sequence>
<dbReference type="Proteomes" id="UP000518266">
    <property type="component" value="Unassembled WGS sequence"/>
</dbReference>